<name>A0A437K6C6_9BACI</name>
<organism evidence="1 2">
    <name type="scientific">Niallia taxi</name>
    <dbReference type="NCBI Taxonomy" id="2499688"/>
    <lineage>
        <taxon>Bacteria</taxon>
        <taxon>Bacillati</taxon>
        <taxon>Bacillota</taxon>
        <taxon>Bacilli</taxon>
        <taxon>Bacillales</taxon>
        <taxon>Bacillaceae</taxon>
        <taxon>Niallia</taxon>
    </lineage>
</organism>
<dbReference type="AlphaFoldDB" id="A0A437K6C6"/>
<reference evidence="1 2" key="1">
    <citation type="submission" date="2019-01" db="EMBL/GenBank/DDBJ databases">
        <title>Bacillus sp. M5HDSG1-1, whole genome shotgun sequence.</title>
        <authorList>
            <person name="Tuo L."/>
        </authorList>
    </citation>
    <scope>NUCLEOTIDE SEQUENCE [LARGE SCALE GENOMIC DNA]</scope>
    <source>
        <strain evidence="1 2">M5HDSG1-1</strain>
    </source>
</reference>
<evidence type="ECO:0000313" key="2">
    <source>
        <dbReference type="Proteomes" id="UP000288024"/>
    </source>
</evidence>
<dbReference type="EMBL" id="RZTZ01000011">
    <property type="protein sequence ID" value="RVT58839.1"/>
    <property type="molecule type" value="Genomic_DNA"/>
</dbReference>
<dbReference type="InterPro" id="IPR046107">
    <property type="entry name" value="DUF6044"/>
</dbReference>
<gene>
    <name evidence="1" type="ORF">EM808_20995</name>
</gene>
<dbReference type="Pfam" id="PF19510">
    <property type="entry name" value="DUF6044"/>
    <property type="match status" value="1"/>
</dbReference>
<sequence length="96" mass="11233">MRRNLDMLREHTYQMAKRVSGQILTHIQPRYNSILNEDGEGDAIFSQTSMEKNYMYKKISEKKLNHLELNMEPFVEMGGRYLFSAVPITKADNFTA</sequence>
<proteinExistence type="predicted"/>
<accession>A0A437K6C6</accession>
<evidence type="ECO:0000313" key="1">
    <source>
        <dbReference type="EMBL" id="RVT58839.1"/>
    </source>
</evidence>
<protein>
    <submittedName>
        <fullName evidence="1">Uncharacterized protein</fullName>
    </submittedName>
</protein>
<comment type="caution">
    <text evidence="1">The sequence shown here is derived from an EMBL/GenBank/DDBJ whole genome shotgun (WGS) entry which is preliminary data.</text>
</comment>
<keyword evidence="2" id="KW-1185">Reference proteome</keyword>
<dbReference type="Proteomes" id="UP000288024">
    <property type="component" value="Unassembled WGS sequence"/>
</dbReference>